<dbReference type="AlphaFoldDB" id="A0A9N9HSI3"/>
<evidence type="ECO:0000313" key="2">
    <source>
        <dbReference type="Proteomes" id="UP000789831"/>
    </source>
</evidence>
<name>A0A9N9HSI3_9GLOM</name>
<accession>A0A9N9HSI3</accession>
<sequence>DEMICRIVLDHPWMEPGPMVNHVIEEPDGMVILKSGSDRDHYVKGSFRTWSLRIN</sequence>
<comment type="caution">
    <text evidence="1">The sequence shown here is derived from an EMBL/GenBank/DDBJ whole genome shotgun (WGS) entry which is preliminary data.</text>
</comment>
<gene>
    <name evidence="1" type="ORF">AGERDE_LOCUS13644</name>
</gene>
<evidence type="ECO:0000313" key="1">
    <source>
        <dbReference type="EMBL" id="CAG8703850.1"/>
    </source>
</evidence>
<protein>
    <submittedName>
        <fullName evidence="1">8174_t:CDS:1</fullName>
    </submittedName>
</protein>
<feature type="non-terminal residue" evidence="1">
    <location>
        <position position="1"/>
    </location>
</feature>
<organism evidence="1 2">
    <name type="scientific">Ambispora gerdemannii</name>
    <dbReference type="NCBI Taxonomy" id="144530"/>
    <lineage>
        <taxon>Eukaryota</taxon>
        <taxon>Fungi</taxon>
        <taxon>Fungi incertae sedis</taxon>
        <taxon>Mucoromycota</taxon>
        <taxon>Glomeromycotina</taxon>
        <taxon>Glomeromycetes</taxon>
        <taxon>Archaeosporales</taxon>
        <taxon>Ambisporaceae</taxon>
        <taxon>Ambispora</taxon>
    </lineage>
</organism>
<dbReference type="Proteomes" id="UP000789831">
    <property type="component" value="Unassembled WGS sequence"/>
</dbReference>
<proteinExistence type="predicted"/>
<keyword evidence="2" id="KW-1185">Reference proteome</keyword>
<reference evidence="1" key="1">
    <citation type="submission" date="2021-06" db="EMBL/GenBank/DDBJ databases">
        <authorList>
            <person name="Kallberg Y."/>
            <person name="Tangrot J."/>
            <person name="Rosling A."/>
        </authorList>
    </citation>
    <scope>NUCLEOTIDE SEQUENCE</scope>
    <source>
        <strain evidence="1">MT106</strain>
    </source>
</reference>
<dbReference type="EMBL" id="CAJVPL010019010">
    <property type="protein sequence ID" value="CAG8703850.1"/>
    <property type="molecule type" value="Genomic_DNA"/>
</dbReference>